<dbReference type="PANTHER" id="PTHR46566:SF1">
    <property type="entry name" value="1-PHOSPHOFRUCTOKINASE"/>
    <property type="match status" value="1"/>
</dbReference>
<reference evidence="10 11" key="1">
    <citation type="submission" date="2024-09" db="EMBL/GenBank/DDBJ databases">
        <authorList>
            <person name="Sun Q."/>
            <person name="Mori K."/>
        </authorList>
    </citation>
    <scope>NUCLEOTIDE SEQUENCE [LARGE SCALE GENOMIC DNA]</scope>
    <source>
        <strain evidence="10 11">JCM 12822</strain>
    </source>
</reference>
<evidence type="ECO:0000259" key="9">
    <source>
        <dbReference type="Pfam" id="PF00294"/>
    </source>
</evidence>
<evidence type="ECO:0000256" key="1">
    <source>
        <dbReference type="ARBA" id="ARBA00005380"/>
    </source>
</evidence>
<evidence type="ECO:0000256" key="7">
    <source>
        <dbReference type="PIRNR" id="PIRNR000535"/>
    </source>
</evidence>
<dbReference type="InterPro" id="IPR029056">
    <property type="entry name" value="Ribokinase-like"/>
</dbReference>
<keyword evidence="5 7" id="KW-0067">ATP-binding</keyword>
<evidence type="ECO:0000256" key="5">
    <source>
        <dbReference type="ARBA" id="ARBA00022840"/>
    </source>
</evidence>
<dbReference type="PANTHER" id="PTHR46566">
    <property type="entry name" value="1-PHOSPHOFRUCTOKINASE-RELATED"/>
    <property type="match status" value="1"/>
</dbReference>
<evidence type="ECO:0000256" key="4">
    <source>
        <dbReference type="ARBA" id="ARBA00022777"/>
    </source>
</evidence>
<gene>
    <name evidence="10" type="primary">pfkB</name>
    <name evidence="10" type="ORF">ACFFLE_06335</name>
</gene>
<dbReference type="EC" id="2.7.1.144" evidence="7"/>
<dbReference type="CDD" id="cd01164">
    <property type="entry name" value="FruK_PfkB_like"/>
    <property type="match status" value="1"/>
</dbReference>
<evidence type="ECO:0000313" key="11">
    <source>
        <dbReference type="Proteomes" id="UP001589740"/>
    </source>
</evidence>
<comment type="function">
    <text evidence="8">Catalyzes the ATP-dependent phosphorylation of fructose-l-phosphate to fructose-l,6-bisphosphate.</text>
</comment>
<dbReference type="PIRSF" id="PIRSF000535">
    <property type="entry name" value="1PFK/6PFK/LacC"/>
    <property type="match status" value="1"/>
</dbReference>
<comment type="similarity">
    <text evidence="1">Belongs to the carbohydrate kinase pfkB family.</text>
</comment>
<dbReference type="InterPro" id="IPR022463">
    <property type="entry name" value="1-PFruKinase"/>
</dbReference>
<evidence type="ECO:0000256" key="6">
    <source>
        <dbReference type="ARBA" id="ARBA00047745"/>
    </source>
</evidence>
<dbReference type="SUPFAM" id="SSF53613">
    <property type="entry name" value="Ribokinase-like"/>
    <property type="match status" value="1"/>
</dbReference>
<dbReference type="PROSITE" id="PS00583">
    <property type="entry name" value="PFKB_KINASES_1"/>
    <property type="match status" value="1"/>
</dbReference>
<accession>A0ABV5Z3P7</accession>
<dbReference type="GO" id="GO:0008662">
    <property type="term" value="F:1-phosphofructokinase activity"/>
    <property type="evidence" value="ECO:0007669"/>
    <property type="project" value="UniProtKB-EC"/>
</dbReference>
<dbReference type="NCBIfam" id="TIGR03168">
    <property type="entry name" value="1-PFK"/>
    <property type="match status" value="1"/>
</dbReference>
<sequence length="304" mass="32842">MIYTVTFNPSVDYVVRLKEFEMGALNRSSDTAKYTGGKGINVSRILNELGVETTALGFVGGFTGDFIESTLSKSGIKNDFLRVEGDTRINVKLKTDEETEINGAGPIITDDDLAKLEDQLKSLNESDHVVFAGSVPSNHKDVYEFLSSLLHERNIGFSIDTEGQKLVSTLKYHPYLIKPNDVELEEIVGCKLSTQEERINACRELLAQGASNVLLTLGSGGALFVNTDTVYHMPSPPGTLKNSVGAGDSTVAGFIGKKGSGLEAQLRYAVASGSATAFNDDLAKRADIERLVGKIELQSIEEVK</sequence>
<protein>
    <recommendedName>
        <fullName evidence="7">Tagatose-6-phosphate kinase</fullName>
        <ecNumber evidence="7">2.7.1.144</ecNumber>
    </recommendedName>
</protein>
<keyword evidence="4 8" id="KW-0418">Kinase</keyword>
<proteinExistence type="inferred from homology"/>
<organism evidence="10 11">
    <name type="scientific">Salinicoccus siamensis</name>
    <dbReference type="NCBI Taxonomy" id="381830"/>
    <lineage>
        <taxon>Bacteria</taxon>
        <taxon>Bacillati</taxon>
        <taxon>Bacillota</taxon>
        <taxon>Bacilli</taxon>
        <taxon>Bacillales</taxon>
        <taxon>Staphylococcaceae</taxon>
        <taxon>Salinicoccus</taxon>
    </lineage>
</organism>
<dbReference type="Proteomes" id="UP001589740">
    <property type="component" value="Unassembled WGS sequence"/>
</dbReference>
<comment type="catalytic activity">
    <reaction evidence="7">
        <text>D-tagatofuranose 6-phosphate + ATP = D-tagatofuranose 1,6-bisphosphate + ADP + H(+)</text>
        <dbReference type="Rhea" id="RHEA:12420"/>
        <dbReference type="ChEBI" id="CHEBI:15378"/>
        <dbReference type="ChEBI" id="CHEBI:30616"/>
        <dbReference type="ChEBI" id="CHEBI:58694"/>
        <dbReference type="ChEBI" id="CHEBI:58695"/>
        <dbReference type="ChEBI" id="CHEBI:456216"/>
        <dbReference type="EC" id="2.7.1.144"/>
    </reaction>
</comment>
<keyword evidence="11" id="KW-1185">Reference proteome</keyword>
<dbReference type="PROSITE" id="PS00584">
    <property type="entry name" value="PFKB_KINASES_2"/>
    <property type="match status" value="1"/>
</dbReference>
<evidence type="ECO:0000256" key="2">
    <source>
        <dbReference type="ARBA" id="ARBA00022679"/>
    </source>
</evidence>
<evidence type="ECO:0000256" key="3">
    <source>
        <dbReference type="ARBA" id="ARBA00022741"/>
    </source>
</evidence>
<keyword evidence="2 7" id="KW-0808">Transferase</keyword>
<evidence type="ECO:0000313" key="10">
    <source>
        <dbReference type="EMBL" id="MFB9860728.1"/>
    </source>
</evidence>
<feature type="domain" description="Carbohydrate kinase PfkB" evidence="9">
    <location>
        <begin position="7"/>
        <end position="277"/>
    </location>
</feature>
<dbReference type="InterPro" id="IPR011611">
    <property type="entry name" value="PfkB_dom"/>
</dbReference>
<dbReference type="InterPro" id="IPR002173">
    <property type="entry name" value="Carboh/pur_kinase_PfkB_CS"/>
</dbReference>
<comment type="similarity">
    <text evidence="7">Belongs to the carbohydrate kinase PfkB family. LacC subfamily.</text>
</comment>
<dbReference type="RefSeq" id="WP_380570291.1">
    <property type="nucleotide sequence ID" value="NZ_JBHMAH010000013.1"/>
</dbReference>
<comment type="catalytic activity">
    <reaction evidence="6 8">
        <text>beta-D-fructose 1-phosphate + ATP = beta-D-fructose 1,6-bisphosphate + ADP + H(+)</text>
        <dbReference type="Rhea" id="RHEA:14213"/>
        <dbReference type="ChEBI" id="CHEBI:15378"/>
        <dbReference type="ChEBI" id="CHEBI:30616"/>
        <dbReference type="ChEBI" id="CHEBI:32966"/>
        <dbReference type="ChEBI" id="CHEBI:138881"/>
        <dbReference type="ChEBI" id="CHEBI:456216"/>
        <dbReference type="EC" id="2.7.1.56"/>
    </reaction>
</comment>
<dbReference type="Pfam" id="PF00294">
    <property type="entry name" value="PfkB"/>
    <property type="match status" value="1"/>
</dbReference>
<dbReference type="InterPro" id="IPR017583">
    <property type="entry name" value="Tagatose/fructose_Pkinase"/>
</dbReference>
<evidence type="ECO:0000256" key="8">
    <source>
        <dbReference type="RuleBase" id="RU369061"/>
    </source>
</evidence>
<dbReference type="EMBL" id="JBHMAH010000013">
    <property type="protein sequence ID" value="MFB9860728.1"/>
    <property type="molecule type" value="Genomic_DNA"/>
</dbReference>
<comment type="pathway">
    <text evidence="7">Carbohydrate metabolism; D-tagatose 6-phosphate degradation; D-glyceraldehyde 3-phosphate and glycerone phosphate from D-tagatose 6-phosphate: step 1/2.</text>
</comment>
<name>A0ABV5Z3P7_9STAP</name>
<dbReference type="Gene3D" id="3.40.1190.20">
    <property type="match status" value="1"/>
</dbReference>
<keyword evidence="3 7" id="KW-0547">Nucleotide-binding</keyword>
<keyword evidence="7" id="KW-0423">Lactose metabolism</keyword>
<comment type="caution">
    <text evidence="10">The sequence shown here is derived from an EMBL/GenBank/DDBJ whole genome shotgun (WGS) entry which is preliminary data.</text>
</comment>
<dbReference type="NCBIfam" id="TIGR03828">
    <property type="entry name" value="pfkB"/>
    <property type="match status" value="1"/>
</dbReference>